<accession>A0A430Q2R3</accession>
<keyword evidence="7" id="KW-0539">Nucleus</keyword>
<dbReference type="InterPro" id="IPR044189">
    <property type="entry name" value="XPO4/7-like"/>
</dbReference>
<comment type="similarity">
    <text evidence="3">Belongs to the exportin family.</text>
</comment>
<evidence type="ECO:0000259" key="10">
    <source>
        <dbReference type="PROSITE" id="PS01031"/>
    </source>
</evidence>
<evidence type="ECO:0000313" key="12">
    <source>
        <dbReference type="Proteomes" id="UP000290809"/>
    </source>
</evidence>
<dbReference type="GO" id="GO:0005737">
    <property type="term" value="C:cytoplasm"/>
    <property type="evidence" value="ECO:0007669"/>
    <property type="project" value="UniProtKB-SubCell"/>
</dbReference>
<evidence type="ECO:0000313" key="11">
    <source>
        <dbReference type="EMBL" id="RTG81977.1"/>
    </source>
</evidence>
<dbReference type="CDD" id="cd06526">
    <property type="entry name" value="metazoan_ACD"/>
    <property type="match status" value="1"/>
</dbReference>
<dbReference type="EMBL" id="QMKO01003051">
    <property type="protein sequence ID" value="RTG81977.1"/>
    <property type="molecule type" value="Genomic_DNA"/>
</dbReference>
<evidence type="ECO:0000256" key="5">
    <source>
        <dbReference type="ARBA" id="ARBA00022490"/>
    </source>
</evidence>
<comment type="subcellular location">
    <subcellularLocation>
        <location evidence="2">Cytoplasm</location>
    </subcellularLocation>
    <subcellularLocation>
        <location evidence="1">Nucleus</location>
    </subcellularLocation>
</comment>
<sequence length="825" mass="92487">MDDVLKQLEDAATAQLLSVKSEDRKRAEEKILQFRSCSEPYEICTVILTRSNNDCLLYEAGRCLSHAVVREWNSVFSSSFESVDGCKALQLLTFILEWSQSRGFECGPAARQRILSAAGALVKRASAAHAEKLAAAWRSTKVDENVIHTTSLGSRILTTPPDDPGPACWLLIKLIEHIEELIQPLTQSDLSGINNDQEPIFKRGLLGLFILSALLDEFSYSEDSAQLNMPLEAHVFLRARFQDYELVRLFKNLLCLANQLLVYWSSLDCSALSQGQSEVVFRVISCLDMITGWDFLPRELIRFHASQLRRSDQEARFRPSDKWSDTMGTDAFPRTLLLFIKLHTWVRGSDLLGARTLSCLVRFSLMSGPLIYPISSLTCINNNSSYHNGISSSNYNENQSLGSPNQIPGIRNEISNRIADSRSIPSITLENLLPYELSILSEFILNLMLNSSRAWEPVERVLSLPKFSSQESLSSEICQSMFHIGLISLWVMDKFFAFLSSLLIQHAIIQCVWFIEIIISVQPQAYPVVIKLNSRAFNAYCCSISVIVLNMSGGQHHQAVSIPVNREQRSFERQRRDLLTGLEHGGGTHRGNLIAPYTEDWPSTVDSWINSSWRRWDEDMRRLRRGMFALLVSFAIQYSVVCIPNHVRIVGSLVSSCSVRLFVYPFQDGVLMLEAPVKVDQNQSLTLNESGQVGVRPKSDNQIKAVPASQALVAKGVHGLSYVDDGSGGKRLHVEVPVDPVYKPEDLCVNVDSNRVVVSGRHHKQKSGQYGKSSSFAEFSQSYAIPETVDPLSVSAQVVGNTLVLEAPLEKQHELLTRREYVLLN</sequence>
<evidence type="ECO:0000256" key="2">
    <source>
        <dbReference type="ARBA" id="ARBA00004496"/>
    </source>
</evidence>
<evidence type="ECO:0000256" key="7">
    <source>
        <dbReference type="ARBA" id="ARBA00023242"/>
    </source>
</evidence>
<dbReference type="InterPro" id="IPR008978">
    <property type="entry name" value="HSP20-like_chaperone"/>
</dbReference>
<dbReference type="Gene3D" id="1.25.10.10">
    <property type="entry name" value="Leucine-rich Repeat Variant"/>
    <property type="match status" value="1"/>
</dbReference>
<dbReference type="PROSITE" id="PS01031">
    <property type="entry name" value="SHSP"/>
    <property type="match status" value="1"/>
</dbReference>
<dbReference type="AlphaFoldDB" id="A0A430Q2R3"/>
<dbReference type="STRING" id="6184.A0A430Q2R3"/>
<dbReference type="Proteomes" id="UP000290809">
    <property type="component" value="Unassembled WGS sequence"/>
</dbReference>
<dbReference type="InterPro" id="IPR002068">
    <property type="entry name" value="A-crystallin/Hsp20_dom"/>
</dbReference>
<gene>
    <name evidence="11" type="ORF">DC041_0011289</name>
</gene>
<comment type="caution">
    <text evidence="11">The sequence shown here is derived from an EMBL/GenBank/DDBJ whole genome shotgun (WGS) entry which is preliminary data.</text>
</comment>
<dbReference type="GO" id="GO:0005643">
    <property type="term" value="C:nuclear pore"/>
    <property type="evidence" value="ECO:0007669"/>
    <property type="project" value="TreeGrafter"/>
</dbReference>
<evidence type="ECO:0000256" key="6">
    <source>
        <dbReference type="ARBA" id="ARBA00022927"/>
    </source>
</evidence>
<proteinExistence type="inferred from homology"/>
<evidence type="ECO:0000256" key="1">
    <source>
        <dbReference type="ARBA" id="ARBA00004123"/>
    </source>
</evidence>
<evidence type="ECO:0000256" key="9">
    <source>
        <dbReference type="RuleBase" id="RU003616"/>
    </source>
</evidence>
<evidence type="ECO:0000256" key="3">
    <source>
        <dbReference type="ARBA" id="ARBA00009466"/>
    </source>
</evidence>
<keyword evidence="4" id="KW-0813">Transport</keyword>
<dbReference type="GO" id="GO:0005049">
    <property type="term" value="F:nuclear export signal receptor activity"/>
    <property type="evidence" value="ECO:0007669"/>
    <property type="project" value="InterPro"/>
</dbReference>
<keyword evidence="5" id="KW-0963">Cytoplasm</keyword>
<dbReference type="InterPro" id="IPR011989">
    <property type="entry name" value="ARM-like"/>
</dbReference>
<dbReference type="SUPFAM" id="SSF49764">
    <property type="entry name" value="HSP20-like chaperones"/>
    <property type="match status" value="1"/>
</dbReference>
<dbReference type="Gene3D" id="2.60.40.790">
    <property type="match status" value="1"/>
</dbReference>
<dbReference type="Pfam" id="PF00011">
    <property type="entry name" value="HSP20"/>
    <property type="match status" value="1"/>
</dbReference>
<reference evidence="11 12" key="1">
    <citation type="journal article" date="2019" name="PLoS Pathog.">
        <title>Genome sequence of the bovine parasite Schistosoma bovis Tanzania.</title>
        <authorList>
            <person name="Oey H."/>
            <person name="Zakrzewski M."/>
            <person name="Gobert G."/>
            <person name="Gravermann K."/>
            <person name="Stoye J."/>
            <person name="Jones M."/>
            <person name="Mcmanus D."/>
            <person name="Krause L."/>
        </authorList>
    </citation>
    <scope>NUCLEOTIDE SEQUENCE [LARGE SCALE GENOMIC DNA]</scope>
    <source>
        <strain evidence="11 12">TAN1997</strain>
    </source>
</reference>
<evidence type="ECO:0000256" key="4">
    <source>
        <dbReference type="ARBA" id="ARBA00022448"/>
    </source>
</evidence>
<comment type="similarity">
    <text evidence="8 9">Belongs to the small heat shock protein (HSP20) family.</text>
</comment>
<name>A0A430Q2R3_SCHBO</name>
<dbReference type="GO" id="GO:0006611">
    <property type="term" value="P:protein export from nucleus"/>
    <property type="evidence" value="ECO:0007669"/>
    <property type="project" value="TreeGrafter"/>
</dbReference>
<keyword evidence="12" id="KW-1185">Reference proteome</keyword>
<evidence type="ECO:0000256" key="8">
    <source>
        <dbReference type="PROSITE-ProRule" id="PRU00285"/>
    </source>
</evidence>
<keyword evidence="6" id="KW-0653">Protein transport</keyword>
<organism evidence="11 12">
    <name type="scientific">Schistosoma bovis</name>
    <name type="common">Blood fluke</name>
    <dbReference type="NCBI Taxonomy" id="6184"/>
    <lineage>
        <taxon>Eukaryota</taxon>
        <taxon>Metazoa</taxon>
        <taxon>Spiralia</taxon>
        <taxon>Lophotrochozoa</taxon>
        <taxon>Platyhelminthes</taxon>
        <taxon>Trematoda</taxon>
        <taxon>Digenea</taxon>
        <taxon>Strigeidida</taxon>
        <taxon>Schistosomatoidea</taxon>
        <taxon>Schistosomatidae</taxon>
        <taxon>Schistosoma</taxon>
    </lineage>
</organism>
<dbReference type="PANTHER" id="PTHR12596">
    <property type="entry name" value="EXPORTIN 4,7-RELATED"/>
    <property type="match status" value="1"/>
</dbReference>
<feature type="domain" description="SHSP" evidence="10">
    <location>
        <begin position="714"/>
        <end position="825"/>
    </location>
</feature>
<dbReference type="PANTHER" id="PTHR12596:SF1">
    <property type="entry name" value="EXPORTIN-4"/>
    <property type="match status" value="1"/>
</dbReference>
<protein>
    <recommendedName>
        <fullName evidence="10">SHSP domain-containing protein</fullName>
    </recommendedName>
</protein>